<evidence type="ECO:0000256" key="1">
    <source>
        <dbReference type="ARBA" id="ARBA00022722"/>
    </source>
</evidence>
<evidence type="ECO:0000256" key="7">
    <source>
        <dbReference type="SAM" id="SignalP"/>
    </source>
</evidence>
<evidence type="ECO:0000313" key="8">
    <source>
        <dbReference type="EMBL" id="PUZ28731.1"/>
    </source>
</evidence>
<dbReference type="PANTHER" id="PTHR33146">
    <property type="entry name" value="ENDONUCLEASE 4"/>
    <property type="match status" value="1"/>
</dbReference>
<feature type="signal peptide" evidence="7">
    <location>
        <begin position="1"/>
        <end position="24"/>
    </location>
</feature>
<dbReference type="GO" id="GO:0006308">
    <property type="term" value="P:DNA catabolic process"/>
    <property type="evidence" value="ECO:0007669"/>
    <property type="project" value="InterPro"/>
</dbReference>
<evidence type="ECO:0000256" key="2">
    <source>
        <dbReference type="ARBA" id="ARBA00022723"/>
    </source>
</evidence>
<dbReference type="EMBL" id="QCYK01000001">
    <property type="protein sequence ID" value="PUZ28731.1"/>
    <property type="molecule type" value="Genomic_DNA"/>
</dbReference>
<dbReference type="AlphaFoldDB" id="A0A2T7BM84"/>
<dbReference type="Gene3D" id="1.10.575.10">
    <property type="entry name" value="P1 Nuclease"/>
    <property type="match status" value="1"/>
</dbReference>
<evidence type="ECO:0000256" key="6">
    <source>
        <dbReference type="ARBA" id="ARBA00023180"/>
    </source>
</evidence>
<keyword evidence="5" id="KW-1015">Disulfide bond</keyword>
<dbReference type="GO" id="GO:0004519">
    <property type="term" value="F:endonuclease activity"/>
    <property type="evidence" value="ECO:0007669"/>
    <property type="project" value="UniProtKB-KW"/>
</dbReference>
<protein>
    <submittedName>
        <fullName evidence="8">S1/P1 Nuclease</fullName>
    </submittedName>
</protein>
<keyword evidence="9" id="KW-1185">Reference proteome</keyword>
<comment type="caution">
    <text evidence="8">The sequence shown here is derived from an EMBL/GenBank/DDBJ whole genome shotgun (WGS) entry which is preliminary data.</text>
</comment>
<evidence type="ECO:0000256" key="4">
    <source>
        <dbReference type="ARBA" id="ARBA00022801"/>
    </source>
</evidence>
<keyword evidence="1" id="KW-0540">Nuclease</keyword>
<keyword evidence="4" id="KW-0378">Hydrolase</keyword>
<keyword evidence="6" id="KW-0325">Glycoprotein</keyword>
<reference evidence="8 9" key="1">
    <citation type="submission" date="2018-04" db="EMBL/GenBank/DDBJ databases">
        <title>Chitinophaga fuyangensis sp. nov., isolated from soil in a chemical factory.</title>
        <authorList>
            <person name="Chen K."/>
        </authorList>
    </citation>
    <scope>NUCLEOTIDE SEQUENCE [LARGE SCALE GENOMIC DNA]</scope>
    <source>
        <strain evidence="8 9">LY-1</strain>
    </source>
</reference>
<dbReference type="GO" id="GO:0016788">
    <property type="term" value="F:hydrolase activity, acting on ester bonds"/>
    <property type="evidence" value="ECO:0007669"/>
    <property type="project" value="InterPro"/>
</dbReference>
<dbReference type="InterPro" id="IPR008947">
    <property type="entry name" value="PLipase_C/P1_nuclease_dom_sf"/>
</dbReference>
<keyword evidence="3" id="KW-0255">Endonuclease</keyword>
<dbReference type="GO" id="GO:0003676">
    <property type="term" value="F:nucleic acid binding"/>
    <property type="evidence" value="ECO:0007669"/>
    <property type="project" value="InterPro"/>
</dbReference>
<sequence>MGKKILAALLAGILLLQLPMQSFAWGKTGHRIVGEIAYRHLTPKAKKAVDAILGKQKLALIATWPDFIKSDTTGKYKETNTWHYIDAPEKADNAQFQQYAKDKQEPNAFNKEQDFINTLKDPKASRADKLFALTFLTHVVGDVHQPLHVGTSEEGSGGNKISVTWNNLPTNLHSVWDEKLIEFQDLSYTEYSNAIDTASAAEIKAIQSGSYTDWMYESHLLANDILAEVHSGDKLNVYKYDYYHQAMLNRQLLKGGLRLAAILNEIYK</sequence>
<dbReference type="InterPro" id="IPR003154">
    <property type="entry name" value="S1/P1nuclease"/>
</dbReference>
<dbReference type="GO" id="GO:0046872">
    <property type="term" value="F:metal ion binding"/>
    <property type="evidence" value="ECO:0007669"/>
    <property type="project" value="UniProtKB-KW"/>
</dbReference>
<dbReference type="OrthoDB" id="267579at2"/>
<organism evidence="8 9">
    <name type="scientific">Chitinophaga parva</name>
    <dbReference type="NCBI Taxonomy" id="2169414"/>
    <lineage>
        <taxon>Bacteria</taxon>
        <taxon>Pseudomonadati</taxon>
        <taxon>Bacteroidota</taxon>
        <taxon>Chitinophagia</taxon>
        <taxon>Chitinophagales</taxon>
        <taxon>Chitinophagaceae</taxon>
        <taxon>Chitinophaga</taxon>
    </lineage>
</organism>
<keyword evidence="2" id="KW-0479">Metal-binding</keyword>
<gene>
    <name evidence="8" type="ORF">DCC81_04395</name>
</gene>
<dbReference type="Proteomes" id="UP000244450">
    <property type="component" value="Unassembled WGS sequence"/>
</dbReference>
<accession>A0A2T7BM84</accession>
<evidence type="ECO:0000256" key="3">
    <source>
        <dbReference type="ARBA" id="ARBA00022759"/>
    </source>
</evidence>
<dbReference type="RefSeq" id="WP_108685370.1">
    <property type="nucleotide sequence ID" value="NZ_QCYK01000001.1"/>
</dbReference>
<name>A0A2T7BM84_9BACT</name>
<evidence type="ECO:0000256" key="5">
    <source>
        <dbReference type="ARBA" id="ARBA00023157"/>
    </source>
</evidence>
<dbReference type="Pfam" id="PF02265">
    <property type="entry name" value="S1-P1_nuclease"/>
    <property type="match status" value="1"/>
</dbReference>
<feature type="chain" id="PRO_5015774224" evidence="7">
    <location>
        <begin position="25"/>
        <end position="268"/>
    </location>
</feature>
<dbReference type="PANTHER" id="PTHR33146:SF26">
    <property type="entry name" value="ENDONUCLEASE 4"/>
    <property type="match status" value="1"/>
</dbReference>
<keyword evidence="7" id="KW-0732">Signal</keyword>
<proteinExistence type="predicted"/>
<evidence type="ECO:0000313" key="9">
    <source>
        <dbReference type="Proteomes" id="UP000244450"/>
    </source>
</evidence>
<dbReference type="CDD" id="cd11010">
    <property type="entry name" value="S1-P1_nuclease"/>
    <property type="match status" value="1"/>
</dbReference>
<dbReference type="SUPFAM" id="SSF48537">
    <property type="entry name" value="Phospholipase C/P1 nuclease"/>
    <property type="match status" value="1"/>
</dbReference>